<dbReference type="InParanoid" id="C3ZBH9"/>
<evidence type="ECO:0000256" key="2">
    <source>
        <dbReference type="SAM" id="SignalP"/>
    </source>
</evidence>
<proteinExistence type="predicted"/>
<evidence type="ECO:0000256" key="1">
    <source>
        <dbReference type="SAM" id="MobiDB-lite"/>
    </source>
</evidence>
<reference evidence="3" key="1">
    <citation type="journal article" date="2008" name="Nature">
        <title>The amphioxus genome and the evolution of the chordate karyotype.</title>
        <authorList>
            <consortium name="US DOE Joint Genome Institute (JGI-PGF)"/>
            <person name="Putnam N.H."/>
            <person name="Butts T."/>
            <person name="Ferrier D.E.K."/>
            <person name="Furlong R.F."/>
            <person name="Hellsten U."/>
            <person name="Kawashima T."/>
            <person name="Robinson-Rechavi M."/>
            <person name="Shoguchi E."/>
            <person name="Terry A."/>
            <person name="Yu J.-K."/>
            <person name="Benito-Gutierrez E.L."/>
            <person name="Dubchak I."/>
            <person name="Garcia-Fernandez J."/>
            <person name="Gibson-Brown J.J."/>
            <person name="Grigoriev I.V."/>
            <person name="Horton A.C."/>
            <person name="de Jong P.J."/>
            <person name="Jurka J."/>
            <person name="Kapitonov V.V."/>
            <person name="Kohara Y."/>
            <person name="Kuroki Y."/>
            <person name="Lindquist E."/>
            <person name="Lucas S."/>
            <person name="Osoegawa K."/>
            <person name="Pennacchio L.A."/>
            <person name="Salamov A.A."/>
            <person name="Satou Y."/>
            <person name="Sauka-Spengler T."/>
            <person name="Schmutz J."/>
            <person name="Shin-I T."/>
            <person name="Toyoda A."/>
            <person name="Bronner-Fraser M."/>
            <person name="Fujiyama A."/>
            <person name="Holland L.Z."/>
            <person name="Holland P.W.H."/>
            <person name="Satoh N."/>
            <person name="Rokhsar D.S."/>
        </authorList>
    </citation>
    <scope>NUCLEOTIDE SEQUENCE [LARGE SCALE GENOMIC DNA]</scope>
    <source>
        <strain evidence="3">S238N-H82</strain>
        <tissue evidence="3">Testes</tissue>
    </source>
</reference>
<dbReference type="AlphaFoldDB" id="C3ZBH9"/>
<gene>
    <name evidence="3" type="ORF">BRAFLDRAFT_65054</name>
</gene>
<accession>C3ZBH9</accession>
<feature type="chain" id="PRO_5002936615" evidence="2">
    <location>
        <begin position="23"/>
        <end position="163"/>
    </location>
</feature>
<organism>
    <name type="scientific">Branchiostoma floridae</name>
    <name type="common">Florida lancelet</name>
    <name type="synonym">Amphioxus</name>
    <dbReference type="NCBI Taxonomy" id="7739"/>
    <lineage>
        <taxon>Eukaryota</taxon>
        <taxon>Metazoa</taxon>
        <taxon>Chordata</taxon>
        <taxon>Cephalochordata</taxon>
        <taxon>Leptocardii</taxon>
        <taxon>Amphioxiformes</taxon>
        <taxon>Branchiostomatidae</taxon>
        <taxon>Branchiostoma</taxon>
    </lineage>
</organism>
<dbReference type="EMBL" id="GG666603">
    <property type="protein sequence ID" value="EEN50216.1"/>
    <property type="molecule type" value="Genomic_DNA"/>
</dbReference>
<evidence type="ECO:0000313" key="3">
    <source>
        <dbReference type="EMBL" id="EEN50216.1"/>
    </source>
</evidence>
<feature type="compositionally biased region" description="Polar residues" evidence="1">
    <location>
        <begin position="136"/>
        <end position="150"/>
    </location>
</feature>
<feature type="signal peptide" evidence="2">
    <location>
        <begin position="1"/>
        <end position="22"/>
    </location>
</feature>
<sequence>MRLPRPAVLYHSVIILSPWVAAALIEDGTGVAQLRHFPVRPKLVLSPRCCRHMFGLMDGHMWSIIHRRSATFCELGVPLAASGPDSRPQAAFLHALPGQVGSVIGVGRGTLYWYSLGTGPRYRNIDLHSRGFSEKPVQSRQGNGAENPVQSEKRVCIGVPGNA</sequence>
<name>C3ZBH9_BRAFL</name>
<feature type="region of interest" description="Disordered" evidence="1">
    <location>
        <begin position="133"/>
        <end position="154"/>
    </location>
</feature>
<keyword evidence="2" id="KW-0732">Signal</keyword>
<protein>
    <submittedName>
        <fullName evidence="3">Uncharacterized protein</fullName>
    </submittedName>
</protein>